<sequence length="93" mass="9954">MTSQPNAAPHSDSDEGDRDNAFAIDARVVISEGRSGKIVDDFGPPVEGSVVDLGEGRETRPRRWAVALDDGDLVFVDDEDLEPESSGPATLEE</sequence>
<dbReference type="AlphaFoldDB" id="A0A318RJG9"/>
<evidence type="ECO:0000313" key="2">
    <source>
        <dbReference type="EMBL" id="PYE17941.1"/>
    </source>
</evidence>
<accession>A0A318RJG9</accession>
<keyword evidence="3" id="KW-1185">Reference proteome</keyword>
<dbReference type="RefSeq" id="WP_245937852.1">
    <property type="nucleotide sequence ID" value="NZ_QJSP01000005.1"/>
</dbReference>
<reference evidence="2 3" key="1">
    <citation type="submission" date="2018-06" db="EMBL/GenBank/DDBJ databases">
        <title>Genomic Encyclopedia of Type Strains, Phase IV (KMG-IV): sequencing the most valuable type-strain genomes for metagenomic binning, comparative biology and taxonomic classification.</title>
        <authorList>
            <person name="Goeker M."/>
        </authorList>
    </citation>
    <scope>NUCLEOTIDE SEQUENCE [LARGE SCALE GENOMIC DNA]</scope>
    <source>
        <strain evidence="2 3">DSM 45521</strain>
    </source>
</reference>
<dbReference type="EMBL" id="QJSP01000005">
    <property type="protein sequence ID" value="PYE17941.1"/>
    <property type="molecule type" value="Genomic_DNA"/>
</dbReference>
<proteinExistence type="predicted"/>
<evidence type="ECO:0000313" key="3">
    <source>
        <dbReference type="Proteomes" id="UP000247591"/>
    </source>
</evidence>
<name>A0A318RJG9_WILLI</name>
<comment type="caution">
    <text evidence="2">The sequence shown here is derived from an EMBL/GenBank/DDBJ whole genome shotgun (WGS) entry which is preliminary data.</text>
</comment>
<feature type="region of interest" description="Disordered" evidence="1">
    <location>
        <begin position="1"/>
        <end position="20"/>
    </location>
</feature>
<feature type="region of interest" description="Disordered" evidence="1">
    <location>
        <begin position="36"/>
        <end position="58"/>
    </location>
</feature>
<protein>
    <submittedName>
        <fullName evidence="2">Uncharacterized protein</fullName>
    </submittedName>
</protein>
<dbReference type="Proteomes" id="UP000247591">
    <property type="component" value="Unassembled WGS sequence"/>
</dbReference>
<gene>
    <name evidence="2" type="ORF">DFR67_10586</name>
</gene>
<evidence type="ECO:0000256" key="1">
    <source>
        <dbReference type="SAM" id="MobiDB-lite"/>
    </source>
</evidence>
<organism evidence="2 3">
    <name type="scientific">Williamsia limnetica</name>
    <dbReference type="NCBI Taxonomy" id="882452"/>
    <lineage>
        <taxon>Bacteria</taxon>
        <taxon>Bacillati</taxon>
        <taxon>Actinomycetota</taxon>
        <taxon>Actinomycetes</taxon>
        <taxon>Mycobacteriales</taxon>
        <taxon>Nocardiaceae</taxon>
        <taxon>Williamsia</taxon>
    </lineage>
</organism>